<feature type="transmembrane region" description="Helical" evidence="6">
    <location>
        <begin position="75"/>
        <end position="96"/>
    </location>
</feature>
<dbReference type="Proteomes" id="UP000029392">
    <property type="component" value="Unassembled WGS sequence"/>
</dbReference>
<reference evidence="7 8" key="1">
    <citation type="submission" date="2013-09" db="EMBL/GenBank/DDBJ databases">
        <title>Genome sequencing of Arenimonas malthae.</title>
        <authorList>
            <person name="Chen F."/>
            <person name="Wang G."/>
        </authorList>
    </citation>
    <scope>NUCLEOTIDE SEQUENCE [LARGE SCALE GENOMIC DNA]</scope>
    <source>
        <strain evidence="7 8">CC-JY-1</strain>
    </source>
</reference>
<evidence type="ECO:0008006" key="9">
    <source>
        <dbReference type="Google" id="ProtNLM"/>
    </source>
</evidence>
<feature type="transmembrane region" description="Helical" evidence="6">
    <location>
        <begin position="12"/>
        <end position="33"/>
    </location>
</feature>
<proteinExistence type="predicted"/>
<protein>
    <recommendedName>
        <fullName evidence="9">ATP synthase I</fullName>
    </recommendedName>
</protein>
<keyword evidence="2" id="KW-1003">Cell membrane</keyword>
<keyword evidence="5 6" id="KW-0472">Membrane</keyword>
<feature type="transmembrane region" description="Helical" evidence="6">
    <location>
        <begin position="39"/>
        <end position="63"/>
    </location>
</feature>
<evidence type="ECO:0000313" key="8">
    <source>
        <dbReference type="Proteomes" id="UP000029392"/>
    </source>
</evidence>
<evidence type="ECO:0000256" key="3">
    <source>
        <dbReference type="ARBA" id="ARBA00022692"/>
    </source>
</evidence>
<dbReference type="RefSeq" id="WP_169742171.1">
    <property type="nucleotide sequence ID" value="NZ_AVCH01000167.1"/>
</dbReference>
<dbReference type="GO" id="GO:0005886">
    <property type="term" value="C:plasma membrane"/>
    <property type="evidence" value="ECO:0007669"/>
    <property type="project" value="UniProtKB-SubCell"/>
</dbReference>
<dbReference type="STRING" id="1384054.N790_08445"/>
<accession>A0A091B4J1</accession>
<name>A0A091B4J1_9GAMM</name>
<gene>
    <name evidence="7" type="ORF">N790_08445</name>
</gene>
<keyword evidence="3 6" id="KW-0812">Transmembrane</keyword>
<dbReference type="InterPro" id="IPR005598">
    <property type="entry name" value="ATP_synth_I"/>
</dbReference>
<evidence type="ECO:0000256" key="1">
    <source>
        <dbReference type="ARBA" id="ARBA00004651"/>
    </source>
</evidence>
<comment type="caution">
    <text evidence="7">The sequence shown here is derived from an EMBL/GenBank/DDBJ whole genome shotgun (WGS) entry which is preliminary data.</text>
</comment>
<dbReference type="EMBL" id="AVCH01000167">
    <property type="protein sequence ID" value="KFN46641.1"/>
    <property type="molecule type" value="Genomic_DNA"/>
</dbReference>
<evidence type="ECO:0000256" key="2">
    <source>
        <dbReference type="ARBA" id="ARBA00022475"/>
    </source>
</evidence>
<keyword evidence="8" id="KW-1185">Reference proteome</keyword>
<evidence type="ECO:0000313" key="7">
    <source>
        <dbReference type="EMBL" id="KFN46641.1"/>
    </source>
</evidence>
<sequence length="123" mass="11773">MSRTPVAGTRLARHTVLAQVVTGVAVAVVAGLLSGPKAALAAGIGAAAVVLGSVLMGQALLGGGVQSATGALGRLLLGMVGKWVLVAAVFVLAIGILKLPALPLVAGLAFAFAASAVAAVTAR</sequence>
<evidence type="ECO:0000256" key="5">
    <source>
        <dbReference type="ARBA" id="ARBA00023136"/>
    </source>
</evidence>
<dbReference type="eggNOG" id="ENOG5031EFU">
    <property type="taxonomic scope" value="Bacteria"/>
</dbReference>
<dbReference type="AlphaFoldDB" id="A0A091B4J1"/>
<keyword evidence="4 6" id="KW-1133">Transmembrane helix</keyword>
<comment type="subcellular location">
    <subcellularLocation>
        <location evidence="1">Cell membrane</location>
        <topology evidence="1">Multi-pass membrane protein</topology>
    </subcellularLocation>
</comment>
<evidence type="ECO:0000256" key="4">
    <source>
        <dbReference type="ARBA" id="ARBA00022989"/>
    </source>
</evidence>
<organism evidence="7 8">
    <name type="scientific">Arenimonas malthae CC-JY-1</name>
    <dbReference type="NCBI Taxonomy" id="1384054"/>
    <lineage>
        <taxon>Bacteria</taxon>
        <taxon>Pseudomonadati</taxon>
        <taxon>Pseudomonadota</taxon>
        <taxon>Gammaproteobacteria</taxon>
        <taxon>Lysobacterales</taxon>
        <taxon>Lysobacteraceae</taxon>
        <taxon>Arenimonas</taxon>
    </lineage>
</organism>
<evidence type="ECO:0000256" key="6">
    <source>
        <dbReference type="SAM" id="Phobius"/>
    </source>
</evidence>
<dbReference type="Pfam" id="PF03899">
    <property type="entry name" value="ATP-synt_I"/>
    <property type="match status" value="1"/>
</dbReference>
<dbReference type="PATRIC" id="fig|1384054.3.peg.1750"/>
<feature type="transmembrane region" description="Helical" evidence="6">
    <location>
        <begin position="102"/>
        <end position="122"/>
    </location>
</feature>